<evidence type="ECO:0000313" key="2">
    <source>
        <dbReference type="Proteomes" id="UP000199350"/>
    </source>
</evidence>
<organism evidence="1 2">
    <name type="scientific">Corynebacterium mycetoides</name>
    <dbReference type="NCBI Taxonomy" id="38302"/>
    <lineage>
        <taxon>Bacteria</taxon>
        <taxon>Bacillati</taxon>
        <taxon>Actinomycetota</taxon>
        <taxon>Actinomycetes</taxon>
        <taxon>Mycobacteriales</taxon>
        <taxon>Corynebacteriaceae</taxon>
        <taxon>Corynebacterium</taxon>
    </lineage>
</organism>
<protein>
    <submittedName>
        <fullName evidence="1">Branched-chain amino acid aminotransferase/4-amino-4-deoxychorismate lyase</fullName>
    </submittedName>
</protein>
<dbReference type="Pfam" id="PF01063">
    <property type="entry name" value="Aminotran_4"/>
    <property type="match status" value="1"/>
</dbReference>
<dbReference type="RefSeq" id="WP_231908515.1">
    <property type="nucleotide sequence ID" value="NZ_LT629700.1"/>
</dbReference>
<proteinExistence type="predicted"/>
<dbReference type="STRING" id="38302.SAMN04488535_0860"/>
<accession>A0A1G9N5U1</accession>
<name>A0A1G9N5U1_9CORY</name>
<dbReference type="Proteomes" id="UP000199350">
    <property type="component" value="Chromosome I"/>
</dbReference>
<dbReference type="SUPFAM" id="SSF56752">
    <property type="entry name" value="D-aminoacid aminotransferase-like PLP-dependent enzymes"/>
    <property type="match status" value="1"/>
</dbReference>
<dbReference type="InterPro" id="IPR036038">
    <property type="entry name" value="Aminotransferase-like"/>
</dbReference>
<reference evidence="2" key="1">
    <citation type="submission" date="2016-10" db="EMBL/GenBank/DDBJ databases">
        <authorList>
            <person name="Varghese N."/>
            <person name="Submissions S."/>
        </authorList>
    </citation>
    <scope>NUCLEOTIDE SEQUENCE [LARGE SCALE GENOMIC DNA]</scope>
    <source>
        <strain evidence="2">DSM 20632</strain>
    </source>
</reference>
<dbReference type="Gene3D" id="3.20.10.10">
    <property type="entry name" value="D-amino Acid Aminotransferase, subunit A, domain 2"/>
    <property type="match status" value="1"/>
</dbReference>
<dbReference type="GO" id="GO:0008483">
    <property type="term" value="F:transaminase activity"/>
    <property type="evidence" value="ECO:0007669"/>
    <property type="project" value="UniProtKB-KW"/>
</dbReference>
<dbReference type="InterPro" id="IPR001544">
    <property type="entry name" value="Aminotrans_IV"/>
</dbReference>
<dbReference type="AlphaFoldDB" id="A0A1G9N5U1"/>
<dbReference type="EMBL" id="LT629700">
    <property type="protein sequence ID" value="SDL81215.1"/>
    <property type="molecule type" value="Genomic_DNA"/>
</dbReference>
<dbReference type="GO" id="GO:0016829">
    <property type="term" value="F:lyase activity"/>
    <property type="evidence" value="ECO:0007669"/>
    <property type="project" value="UniProtKB-KW"/>
</dbReference>
<dbReference type="InterPro" id="IPR043132">
    <property type="entry name" value="BCAT-like_C"/>
</dbReference>
<keyword evidence="1" id="KW-0032">Aminotransferase</keyword>
<keyword evidence="1" id="KW-0808">Transferase</keyword>
<keyword evidence="2" id="KW-1185">Reference proteome</keyword>
<gene>
    <name evidence="1" type="ORF">SAMN04488535_0860</name>
</gene>
<sequence>MRSYVWRDGWVETIRPAGEFVCAESWRHRFGRANGLGLHVRRFAAHAGEVPDGLWEATVALLGAKEELFPRVGATGGSFRLDIRPAPPPRAVTHLTVANAPDPRRFPLVKGPDLARLAEHRARYLAPGTDDVVLGEYAETTTGALVGWDGDTLVVPTGAHLPSVTQRQVADRARALGVEVVSGRLDEGMPLWFMNSVHGVSPVGRIVRGGVAIDVPQHARASDWAAWWWEGFTTTRLTTQL</sequence>
<evidence type="ECO:0000313" key="1">
    <source>
        <dbReference type="EMBL" id="SDL81215.1"/>
    </source>
</evidence>
<keyword evidence="1" id="KW-0456">Lyase</keyword>